<evidence type="ECO:0000256" key="5">
    <source>
        <dbReference type="ARBA" id="ARBA00023049"/>
    </source>
</evidence>
<feature type="transmembrane region" description="Helical" evidence="7">
    <location>
        <begin position="213"/>
        <end position="234"/>
    </location>
</feature>
<evidence type="ECO:0000256" key="4">
    <source>
        <dbReference type="ARBA" id="ARBA00022833"/>
    </source>
</evidence>
<dbReference type="Gene3D" id="3.30.2010.10">
    <property type="entry name" value="Metalloproteases ('zincins'), catalytic domain"/>
    <property type="match status" value="1"/>
</dbReference>
<protein>
    <submittedName>
        <fullName evidence="9">M48 family metalloprotease</fullName>
    </submittedName>
</protein>
<dbReference type="Proteomes" id="UP000468531">
    <property type="component" value="Unassembled WGS sequence"/>
</dbReference>
<keyword evidence="7" id="KW-0812">Transmembrane</keyword>
<keyword evidence="3 6" id="KW-0378">Hydrolase</keyword>
<dbReference type="AlphaFoldDB" id="A0A6P1BEY6"/>
<evidence type="ECO:0000256" key="2">
    <source>
        <dbReference type="ARBA" id="ARBA00022723"/>
    </source>
</evidence>
<evidence type="ECO:0000313" key="10">
    <source>
        <dbReference type="Proteomes" id="UP000468531"/>
    </source>
</evidence>
<evidence type="ECO:0000256" key="6">
    <source>
        <dbReference type="RuleBase" id="RU003983"/>
    </source>
</evidence>
<sequence length="327" mass="36371">MERSSDDRILDALTKEIGYHEFFFTFVLIPLLSLFVPTVALTVYSFGLVAQTIAVYVFQTNVSLAVVGATCGLYLILLLAFFWWLRRAKSLPFTLTWLHLPSAENSNAFETPKPRPIREDDVRASFESVLAEMWPRFNRNGPVPSVSYFRSTTVLDAFAVADGTEASICVSEPLLDKGVEDPLTPLILAHELTHIAYGDVTRIARINRTLRRYLFIARIAFLPLALVLSVLWLVDSVHDVRSMVLIPETKNGLGGPLTDLVALAFVLLPAPVSYVATMRYAGYIFSLIELRADAGIAIACEAPRSQHRLSRGLDPIPTDKELFAKLS</sequence>
<keyword evidence="10" id="KW-1185">Reference proteome</keyword>
<comment type="caution">
    <text evidence="9">The sequence shown here is derived from an EMBL/GenBank/DDBJ whole genome shotgun (WGS) entry which is preliminary data.</text>
</comment>
<reference evidence="9 10" key="1">
    <citation type="journal article" date="2020" name="Arch. Microbiol.">
        <title>Bradyrhizobium uaiense sp. nov., a new highly efficient cowpea symbiont.</title>
        <authorList>
            <person name="Cabral Michel D."/>
            <person name="Azarias Guimaraes A."/>
            <person name="Martins da Costa E."/>
            <person name="Soares de Carvalho T."/>
            <person name="Balsanelli E."/>
            <person name="Willems A."/>
            <person name="Maltempi de Souza E."/>
            <person name="de Souza Moreira F.M."/>
        </authorList>
    </citation>
    <scope>NUCLEOTIDE SEQUENCE [LARGE SCALE GENOMIC DNA]</scope>
    <source>
        <strain evidence="9 10">UFLA 03-164</strain>
    </source>
</reference>
<dbReference type="Pfam" id="PF01435">
    <property type="entry name" value="Peptidase_M48"/>
    <property type="match status" value="1"/>
</dbReference>
<proteinExistence type="inferred from homology"/>
<dbReference type="GO" id="GO:0006508">
    <property type="term" value="P:proteolysis"/>
    <property type="evidence" value="ECO:0007669"/>
    <property type="project" value="UniProtKB-KW"/>
</dbReference>
<accession>A0A6P1BEY6</accession>
<keyword evidence="1 6" id="KW-0645">Protease</keyword>
<feature type="transmembrane region" description="Helical" evidence="7">
    <location>
        <begin position="21"/>
        <end position="44"/>
    </location>
</feature>
<dbReference type="InterPro" id="IPR001915">
    <property type="entry name" value="Peptidase_M48"/>
</dbReference>
<evidence type="ECO:0000313" key="9">
    <source>
        <dbReference type="EMBL" id="NEU97017.1"/>
    </source>
</evidence>
<evidence type="ECO:0000259" key="8">
    <source>
        <dbReference type="Pfam" id="PF01435"/>
    </source>
</evidence>
<comment type="similarity">
    <text evidence="6">Belongs to the peptidase M48 family.</text>
</comment>
<feature type="transmembrane region" description="Helical" evidence="7">
    <location>
        <begin position="64"/>
        <end position="85"/>
    </location>
</feature>
<evidence type="ECO:0000256" key="7">
    <source>
        <dbReference type="SAM" id="Phobius"/>
    </source>
</evidence>
<comment type="cofactor">
    <cofactor evidence="6">
        <name>Zn(2+)</name>
        <dbReference type="ChEBI" id="CHEBI:29105"/>
    </cofactor>
    <text evidence="6">Binds 1 zinc ion per subunit.</text>
</comment>
<name>A0A6P1BEY6_9BRAD</name>
<evidence type="ECO:0000256" key="3">
    <source>
        <dbReference type="ARBA" id="ARBA00022801"/>
    </source>
</evidence>
<feature type="domain" description="Peptidase M48" evidence="8">
    <location>
        <begin position="125"/>
        <end position="211"/>
    </location>
</feature>
<gene>
    <name evidence="9" type="ORF">FNJ47_14510</name>
</gene>
<keyword evidence="2" id="KW-0479">Metal-binding</keyword>
<evidence type="ECO:0000256" key="1">
    <source>
        <dbReference type="ARBA" id="ARBA00022670"/>
    </source>
</evidence>
<feature type="transmembrane region" description="Helical" evidence="7">
    <location>
        <begin position="260"/>
        <end position="281"/>
    </location>
</feature>
<dbReference type="EMBL" id="VKHP01000048">
    <property type="protein sequence ID" value="NEU97017.1"/>
    <property type="molecule type" value="Genomic_DNA"/>
</dbReference>
<keyword evidence="4 6" id="KW-0862">Zinc</keyword>
<dbReference type="RefSeq" id="WP_163154051.1">
    <property type="nucleotide sequence ID" value="NZ_VKHP01000048.1"/>
</dbReference>
<keyword evidence="7" id="KW-0472">Membrane</keyword>
<keyword evidence="5 6" id="KW-0482">Metalloprotease</keyword>
<dbReference type="GO" id="GO:0004222">
    <property type="term" value="F:metalloendopeptidase activity"/>
    <property type="evidence" value="ECO:0007669"/>
    <property type="project" value="InterPro"/>
</dbReference>
<dbReference type="GO" id="GO:0046872">
    <property type="term" value="F:metal ion binding"/>
    <property type="evidence" value="ECO:0007669"/>
    <property type="project" value="UniProtKB-KW"/>
</dbReference>
<organism evidence="9 10">
    <name type="scientific">Bradyrhizobium uaiense</name>
    <dbReference type="NCBI Taxonomy" id="2594946"/>
    <lineage>
        <taxon>Bacteria</taxon>
        <taxon>Pseudomonadati</taxon>
        <taxon>Pseudomonadota</taxon>
        <taxon>Alphaproteobacteria</taxon>
        <taxon>Hyphomicrobiales</taxon>
        <taxon>Nitrobacteraceae</taxon>
        <taxon>Bradyrhizobium</taxon>
    </lineage>
</organism>
<keyword evidence="7" id="KW-1133">Transmembrane helix</keyword>